<dbReference type="Pfam" id="PF12951">
    <property type="entry name" value="PATR"/>
    <property type="match status" value="4"/>
</dbReference>
<organism evidence="2 3">
    <name type="scientific">Paraburkholderia silvatlantica</name>
    <dbReference type="NCBI Taxonomy" id="321895"/>
    <lineage>
        <taxon>Bacteria</taxon>
        <taxon>Pseudomonadati</taxon>
        <taxon>Pseudomonadota</taxon>
        <taxon>Betaproteobacteria</taxon>
        <taxon>Burkholderiales</taxon>
        <taxon>Burkholderiaceae</taxon>
        <taxon>Paraburkholderia</taxon>
    </lineage>
</organism>
<keyword evidence="3" id="KW-1185">Reference proteome</keyword>
<evidence type="ECO:0000313" key="3">
    <source>
        <dbReference type="Proteomes" id="UP000533533"/>
    </source>
</evidence>
<dbReference type="EMBL" id="JACHVZ010000046">
    <property type="protein sequence ID" value="MBB2932975.1"/>
    <property type="molecule type" value="Genomic_DNA"/>
</dbReference>
<accession>A0ABR6FZV7</accession>
<proteinExistence type="predicted"/>
<comment type="caution">
    <text evidence="2">The sequence shown here is derived from an EMBL/GenBank/DDBJ whole genome shotgun (WGS) entry which is preliminary data.</text>
</comment>
<dbReference type="InterPro" id="IPR013425">
    <property type="entry name" value="Autotrns_rpt"/>
</dbReference>
<dbReference type="NCBIfam" id="TIGR02601">
    <property type="entry name" value="autotrns_rpt"/>
    <property type="match status" value="2"/>
</dbReference>
<dbReference type="SUPFAM" id="SSF51126">
    <property type="entry name" value="Pectin lyase-like"/>
    <property type="match status" value="2"/>
</dbReference>
<reference evidence="2 3" key="1">
    <citation type="submission" date="2020-08" db="EMBL/GenBank/DDBJ databases">
        <title>Genomic Encyclopedia of Type Strains, Phase IV (KMG-V): Genome sequencing to study the core and pangenomes of soil and plant-associated prokaryotes.</title>
        <authorList>
            <person name="Whitman W."/>
        </authorList>
    </citation>
    <scope>NUCLEOTIDE SEQUENCE [LARGE SCALE GENOMIC DNA]</scope>
    <source>
        <strain evidence="2 3">SRMrh-85</strain>
    </source>
</reference>
<feature type="non-terminal residue" evidence="2">
    <location>
        <position position="595"/>
    </location>
</feature>
<evidence type="ECO:0000313" key="2">
    <source>
        <dbReference type="EMBL" id="MBB2932975.1"/>
    </source>
</evidence>
<dbReference type="InterPro" id="IPR011050">
    <property type="entry name" value="Pectin_lyase_fold/virulence"/>
</dbReference>
<name>A0ABR6FZV7_9BURK</name>
<dbReference type="RefSeq" id="WP_183606464.1">
    <property type="nucleotide sequence ID" value="NZ_JACHVZ010000046.1"/>
</dbReference>
<gene>
    <name evidence="2" type="ORF">FHX59_007469</name>
</gene>
<dbReference type="Gene3D" id="2.160.20.20">
    <property type="match status" value="1"/>
</dbReference>
<dbReference type="InterPro" id="IPR012332">
    <property type="entry name" value="Autotransporter_pectin_lyase_C"/>
</dbReference>
<protein>
    <submittedName>
        <fullName evidence="2">Autotransporter-associated beta strand protein</fullName>
    </submittedName>
</protein>
<evidence type="ECO:0000256" key="1">
    <source>
        <dbReference type="ARBA" id="ARBA00022729"/>
    </source>
</evidence>
<keyword evidence="1" id="KW-0732">Signal</keyword>
<sequence length="595" mass="57072">TYTGGTTISAGTLQLGNGTTNGSIAGNITDNATLAFDPASGTTITEAGGISGTGQVQQLGTGTTVLSGVNTYTGGTTVNAGTLQLTNGSAAGTGTVTVNTTAGDATQGLNLDFASAGTFANTLAGSGDTTVAAGSALTTLAGANAGYTGDWQIAGSAAIAPASATSTANLGSGTVNIASGGSLAATTSGAFSFSNALTGSGTLSASNSGQAFSFGPATGSTFSGTVALSNDTFALSGNTTTALTHATLVLGTGNVTTVGDGNQAIGALTFNGGTAVFDGTAPGQQAATSLITTGALNVSGTGTVRINVPNPYAPPVPTASGGLSLFQQSHISNGLELVSATSVTGNASGLTLEDQNGTPVSAVQNVDIQQNGNLVAIGTYNYALGTGTANNGLYVGYTLKQLALQAGQSLTLTEDPGATGANADMAAQLTGTGNLVIAANNVVSLSNTDNTFTGTTLVQTGTLQANAANVIASSSAVDVASTFNTNGFSQSLNNLTGDAAALVLLSGNDVLTLHGSGTPTTFAGAITGAGSLVQASGTEVLTGANTYSGGTTISGGMLQLGDGTTNGSITGNVTNNATLAFDPASGSTITESGVI</sequence>
<feature type="non-terminal residue" evidence="2">
    <location>
        <position position="1"/>
    </location>
</feature>
<dbReference type="Proteomes" id="UP000533533">
    <property type="component" value="Unassembled WGS sequence"/>
</dbReference>